<protein>
    <recommendedName>
        <fullName evidence="2">Haem-binding uptake Tiki superfamily ChaN domain-containing protein</fullName>
    </recommendedName>
</protein>
<dbReference type="InterPro" id="IPR007314">
    <property type="entry name" value="Cofac_haem-bd_dom"/>
</dbReference>
<evidence type="ECO:0000313" key="3">
    <source>
        <dbReference type="EMBL" id="RYJ38884.1"/>
    </source>
</evidence>
<dbReference type="RefSeq" id="WP_129747002.1">
    <property type="nucleotide sequence ID" value="NZ_JUIV01000006.1"/>
</dbReference>
<dbReference type="Proteomes" id="UP000290433">
    <property type="component" value="Unassembled WGS sequence"/>
</dbReference>
<evidence type="ECO:0000259" key="2">
    <source>
        <dbReference type="Pfam" id="PF04187"/>
    </source>
</evidence>
<evidence type="ECO:0000313" key="4">
    <source>
        <dbReference type="Proteomes" id="UP000290433"/>
    </source>
</evidence>
<name>A0A444VZC7_9FLAO</name>
<dbReference type="EMBL" id="JUIV01000006">
    <property type="protein sequence ID" value="RYJ38884.1"/>
    <property type="molecule type" value="Genomic_DNA"/>
</dbReference>
<feature type="signal peptide" evidence="1">
    <location>
        <begin position="1"/>
        <end position="19"/>
    </location>
</feature>
<accession>A0A444VZC7</accession>
<keyword evidence="1" id="KW-0732">Signal</keyword>
<comment type="caution">
    <text evidence="3">The sequence shown here is derived from an EMBL/GenBank/DDBJ whole genome shotgun (WGS) entry which is preliminary data.</text>
</comment>
<proteinExistence type="predicted"/>
<gene>
    <name evidence="3" type="ORF">NU08_2109</name>
</gene>
<organism evidence="3 4">
    <name type="scientific">Flavobacterium anhuiense</name>
    <dbReference type="NCBI Taxonomy" id="459526"/>
    <lineage>
        <taxon>Bacteria</taxon>
        <taxon>Pseudomonadati</taxon>
        <taxon>Bacteroidota</taxon>
        <taxon>Flavobacteriia</taxon>
        <taxon>Flavobacteriales</taxon>
        <taxon>Flavobacteriaceae</taxon>
        <taxon>Flavobacterium</taxon>
    </lineage>
</organism>
<sequence length="381" mass="44647">MFKKNILLLLILFPLCIFSQSDEIEKSVQYLSNNKNTPEEYIASKFAQKDIILLSEEHRVKENLQFVKNLIPVLYQNKVYNLGMEFGASENQAQLDSLISAPEYNKDLARKLMFNYNSGWAFKGYTDLYEAAWSFNRSLPKSSKKFRILNLSYRYDWSSFSGQRTSEKMKKVFYKGNTETYRFSIVEKEIVTKREKILILTGDVHAFTKYKFPVYDFLGTDFIRFEDGYFGNQLYAKYPRLVYSVLLHKPFSNRPDTKPNLISPADGKIEIIMEKINNTPVGFDLADTPLGKLKDNSYYSMGYQDFTLENFYDGYIFLAPINKLSGCDIDPKFLTASNWNEAQENVADPDWRPRPKNMEEYWKQIREYGDIAKKYGEVDKY</sequence>
<reference evidence="3 4" key="1">
    <citation type="submission" date="2014-12" db="EMBL/GenBank/DDBJ databases">
        <title>Genome sequence of Flavobacterium anhuiense RCM74.</title>
        <authorList>
            <person name="Kim J.F."/>
            <person name="Song J.Y."/>
            <person name="Kwak M.-J."/>
            <person name="Lee S.-W."/>
        </authorList>
    </citation>
    <scope>NUCLEOTIDE SEQUENCE [LARGE SCALE GENOMIC DNA]</scope>
    <source>
        <strain evidence="3 4">RCM74</strain>
    </source>
</reference>
<evidence type="ECO:0000256" key="1">
    <source>
        <dbReference type="SAM" id="SignalP"/>
    </source>
</evidence>
<feature type="chain" id="PRO_5019031603" description="Haem-binding uptake Tiki superfamily ChaN domain-containing protein" evidence="1">
    <location>
        <begin position="20"/>
        <end position="381"/>
    </location>
</feature>
<dbReference type="Gene3D" id="3.40.50.11550">
    <property type="match status" value="1"/>
</dbReference>
<dbReference type="Pfam" id="PF04187">
    <property type="entry name" value="Cofac_haem_bdg"/>
    <property type="match status" value="1"/>
</dbReference>
<feature type="domain" description="Haem-binding uptake Tiki superfamily ChaN" evidence="2">
    <location>
        <begin position="43"/>
        <end position="133"/>
    </location>
</feature>
<dbReference type="SUPFAM" id="SSF159501">
    <property type="entry name" value="EreA/ChaN-like"/>
    <property type="match status" value="1"/>
</dbReference>
<dbReference type="OrthoDB" id="2963278at2"/>
<dbReference type="AlphaFoldDB" id="A0A444VZC7"/>